<dbReference type="Proteomes" id="UP000185612">
    <property type="component" value="Unassembled WGS sequence"/>
</dbReference>
<evidence type="ECO:0000256" key="1">
    <source>
        <dbReference type="ARBA" id="ARBA00008645"/>
    </source>
</evidence>
<dbReference type="PANTHER" id="PTHR22946:SF9">
    <property type="entry name" value="POLYKETIDE TRANSFERASE AF380"/>
    <property type="match status" value="1"/>
</dbReference>
<gene>
    <name evidence="5" type="ORF">BSZ40_08795</name>
</gene>
<organism evidence="5 6">
    <name type="scientific">Buchananella hordeovulneris</name>
    <dbReference type="NCBI Taxonomy" id="52770"/>
    <lineage>
        <taxon>Bacteria</taxon>
        <taxon>Bacillati</taxon>
        <taxon>Actinomycetota</taxon>
        <taxon>Actinomycetes</taxon>
        <taxon>Actinomycetales</taxon>
        <taxon>Actinomycetaceae</taxon>
        <taxon>Buchananella</taxon>
    </lineage>
</organism>
<evidence type="ECO:0000259" key="4">
    <source>
        <dbReference type="Pfam" id="PF12146"/>
    </source>
</evidence>
<feature type="region of interest" description="Disordered" evidence="3">
    <location>
        <begin position="53"/>
        <end position="86"/>
    </location>
</feature>
<name>A0A1Q5PUB6_9ACTO</name>
<dbReference type="AlphaFoldDB" id="A0A1Q5PUB6"/>
<dbReference type="SUPFAM" id="SSF53474">
    <property type="entry name" value="alpha/beta-Hydrolases"/>
    <property type="match status" value="1"/>
</dbReference>
<dbReference type="Pfam" id="PF12146">
    <property type="entry name" value="Hydrolase_4"/>
    <property type="match status" value="1"/>
</dbReference>
<dbReference type="OrthoDB" id="63034at2"/>
<dbReference type="RefSeq" id="WP_073825371.1">
    <property type="nucleotide sequence ID" value="NZ_MQVS01000009.1"/>
</dbReference>
<keyword evidence="2" id="KW-0378">Hydrolase</keyword>
<dbReference type="InterPro" id="IPR050261">
    <property type="entry name" value="FrsA_esterase"/>
</dbReference>
<comment type="caution">
    <text evidence="5">The sequence shown here is derived from an EMBL/GenBank/DDBJ whole genome shotgun (WGS) entry which is preliminary data.</text>
</comment>
<evidence type="ECO:0000256" key="3">
    <source>
        <dbReference type="SAM" id="MobiDB-lite"/>
    </source>
</evidence>
<evidence type="ECO:0000313" key="5">
    <source>
        <dbReference type="EMBL" id="OKL51171.1"/>
    </source>
</evidence>
<dbReference type="GO" id="GO:0052689">
    <property type="term" value="F:carboxylic ester hydrolase activity"/>
    <property type="evidence" value="ECO:0007669"/>
    <property type="project" value="UniProtKB-ARBA"/>
</dbReference>
<comment type="similarity">
    <text evidence="1">Belongs to the AB hydrolase superfamily.</text>
</comment>
<keyword evidence="6" id="KW-1185">Reference proteome</keyword>
<dbReference type="InterPro" id="IPR022742">
    <property type="entry name" value="Hydrolase_4"/>
</dbReference>
<sequence>MPDRLPRPDFASPHPRVSLPTHVLWAALTAAAVTACAGPGAAPADIDAAPAATATATPAGGEGAGPHQSSSATPGPDAPPVPADVTDRITSQVPDLAALDLPVTDFTETRFAVARDAHTIQAIAFVPTTPGPHPTVILAHGFGGSMHDLARYARELAARGHAAVVFDFVGGSPRSESDPDMQKMSVNTELADLAAVVAHVRDQDYADPQRLTIFGHSQGGLVAAMFAAAHPDELANLVLLAPAFGLPELVRTEIGTASAAPETAVLLGLVVSRRYIDDIWAVRAADLGFAGPTLIVHGDADTLLPLADSQAALPRYPAGRLAILPGGPHNPSGESFTQAVSHTLAFLAAP</sequence>
<dbReference type="InParanoid" id="A0A1Q5PUB6"/>
<protein>
    <recommendedName>
        <fullName evidence="4">Serine aminopeptidase S33 domain-containing protein</fullName>
    </recommendedName>
</protein>
<dbReference type="FunCoup" id="A0A1Q5PUB6">
    <property type="interactions" value="31"/>
</dbReference>
<evidence type="ECO:0000313" key="6">
    <source>
        <dbReference type="Proteomes" id="UP000185612"/>
    </source>
</evidence>
<dbReference type="STRING" id="52770.BSZ40_08795"/>
<dbReference type="Gene3D" id="3.40.50.1820">
    <property type="entry name" value="alpha/beta hydrolase"/>
    <property type="match status" value="1"/>
</dbReference>
<dbReference type="EMBL" id="MQVS01000009">
    <property type="protein sequence ID" value="OKL51171.1"/>
    <property type="molecule type" value="Genomic_DNA"/>
</dbReference>
<dbReference type="PANTHER" id="PTHR22946">
    <property type="entry name" value="DIENELACTONE HYDROLASE DOMAIN-CONTAINING PROTEIN-RELATED"/>
    <property type="match status" value="1"/>
</dbReference>
<evidence type="ECO:0000256" key="2">
    <source>
        <dbReference type="ARBA" id="ARBA00022801"/>
    </source>
</evidence>
<feature type="domain" description="Serine aminopeptidase S33" evidence="4">
    <location>
        <begin position="132"/>
        <end position="256"/>
    </location>
</feature>
<dbReference type="InterPro" id="IPR029058">
    <property type="entry name" value="AB_hydrolase_fold"/>
</dbReference>
<reference evidence="6" key="1">
    <citation type="submission" date="2016-12" db="EMBL/GenBank/DDBJ databases">
        <authorList>
            <person name="Meng X."/>
        </authorList>
    </citation>
    <scope>NUCLEOTIDE SEQUENCE [LARGE SCALE GENOMIC DNA]</scope>
    <source>
        <strain evidence="6">DSM 20732</strain>
    </source>
</reference>
<accession>A0A1Q5PUB6</accession>
<proteinExistence type="inferred from homology"/>